<dbReference type="OrthoDB" id="5847693at2759"/>
<dbReference type="EMBL" id="UYYG01000160">
    <property type="protein sequence ID" value="VDN53655.1"/>
    <property type="molecule type" value="Genomic_DNA"/>
</dbReference>
<sequence>MSRLENSELSENSKHPIYLPRHNIITELLLMCYHENLHHIGIAHTLSTMRNCHTCTCKMTTDILFNLPNRWNCEEILQQNLTLAKIAIYIRSHMRIPAIRCNNTARVVCTKAFLRLPLSVVSDQTNTSATSSQTYKFLHNHKHKEINGAMKQITLDIWTTNNNIQYSYGWLGVRCQSISNFALTEGQLVVYDGKDMISDFRSVEYWTTQSGKCIILSYGMEPKYQRIVHTKRLVYMLPRNRRTENLLPAIKLAKFPMTNKHSATKKLSKS</sequence>
<name>A0A0N4UQ39_DRAME</name>
<reference evidence="4" key="1">
    <citation type="submission" date="2017-02" db="UniProtKB">
        <authorList>
            <consortium name="WormBaseParasite"/>
        </authorList>
    </citation>
    <scope>IDENTIFICATION</scope>
</reference>
<gene>
    <name evidence="1" type="ORF">DME_LOCUS3628</name>
</gene>
<keyword evidence="3" id="KW-1185">Reference proteome</keyword>
<protein>
    <submittedName>
        <fullName evidence="4">FLYWCH-type domain-containing protein</fullName>
    </submittedName>
</protein>
<dbReference type="AlphaFoldDB" id="A0A0N4UQ39"/>
<evidence type="ECO:0000313" key="4">
    <source>
        <dbReference type="WBParaSite" id="DME_0001010601-mRNA-1"/>
    </source>
</evidence>
<reference evidence="1 3" key="2">
    <citation type="submission" date="2018-11" db="EMBL/GenBank/DDBJ databases">
        <authorList>
            <consortium name="Pathogen Informatics"/>
        </authorList>
    </citation>
    <scope>NUCLEOTIDE SEQUENCE [LARGE SCALE GENOMIC DNA]</scope>
</reference>
<dbReference type="STRING" id="318479.A0A0N4UQ39"/>
<proteinExistence type="predicted"/>
<accession>A0A0N4UQ39</accession>
<dbReference type="WBParaSite" id="DME_0001010601-mRNA-1">
    <property type="protein sequence ID" value="DME_0001010601-mRNA-1"/>
    <property type="gene ID" value="DME_0001010601"/>
</dbReference>
<dbReference type="Proteomes" id="UP000038040">
    <property type="component" value="Unplaced"/>
</dbReference>
<evidence type="ECO:0000313" key="1">
    <source>
        <dbReference type="EMBL" id="VDN53655.1"/>
    </source>
</evidence>
<dbReference type="Proteomes" id="UP000274756">
    <property type="component" value="Unassembled WGS sequence"/>
</dbReference>
<organism evidence="2 4">
    <name type="scientific">Dracunculus medinensis</name>
    <name type="common">Guinea worm</name>
    <dbReference type="NCBI Taxonomy" id="318479"/>
    <lineage>
        <taxon>Eukaryota</taxon>
        <taxon>Metazoa</taxon>
        <taxon>Ecdysozoa</taxon>
        <taxon>Nematoda</taxon>
        <taxon>Chromadorea</taxon>
        <taxon>Rhabditida</taxon>
        <taxon>Spirurina</taxon>
        <taxon>Dracunculoidea</taxon>
        <taxon>Dracunculidae</taxon>
        <taxon>Dracunculus</taxon>
    </lineage>
</organism>
<evidence type="ECO:0000313" key="3">
    <source>
        <dbReference type="Proteomes" id="UP000274756"/>
    </source>
</evidence>
<evidence type="ECO:0000313" key="2">
    <source>
        <dbReference type="Proteomes" id="UP000038040"/>
    </source>
</evidence>